<evidence type="ECO:0000313" key="1">
    <source>
        <dbReference type="EMBL" id="KAI4860190.1"/>
    </source>
</evidence>
<name>A0ACB9YMC4_9PEZI</name>
<evidence type="ECO:0000313" key="2">
    <source>
        <dbReference type="Proteomes" id="UP001497700"/>
    </source>
</evidence>
<dbReference type="Proteomes" id="UP001497700">
    <property type="component" value="Unassembled WGS sequence"/>
</dbReference>
<organism evidence="1 2">
    <name type="scientific">Hypoxylon rubiginosum</name>
    <dbReference type="NCBI Taxonomy" id="110542"/>
    <lineage>
        <taxon>Eukaryota</taxon>
        <taxon>Fungi</taxon>
        <taxon>Dikarya</taxon>
        <taxon>Ascomycota</taxon>
        <taxon>Pezizomycotina</taxon>
        <taxon>Sordariomycetes</taxon>
        <taxon>Xylariomycetidae</taxon>
        <taxon>Xylariales</taxon>
        <taxon>Hypoxylaceae</taxon>
        <taxon>Hypoxylon</taxon>
    </lineage>
</organism>
<accession>A0ACB9YMC4</accession>
<reference evidence="1 2" key="1">
    <citation type="journal article" date="2022" name="New Phytol.">
        <title>Ecological generalism drives hyperdiversity of secondary metabolite gene clusters in xylarialean endophytes.</title>
        <authorList>
            <person name="Franco M.E.E."/>
            <person name="Wisecaver J.H."/>
            <person name="Arnold A.E."/>
            <person name="Ju Y.M."/>
            <person name="Slot J.C."/>
            <person name="Ahrendt S."/>
            <person name="Moore L.P."/>
            <person name="Eastman K.E."/>
            <person name="Scott K."/>
            <person name="Konkel Z."/>
            <person name="Mondo S.J."/>
            <person name="Kuo A."/>
            <person name="Hayes R.D."/>
            <person name="Haridas S."/>
            <person name="Andreopoulos B."/>
            <person name="Riley R."/>
            <person name="LaButti K."/>
            <person name="Pangilinan J."/>
            <person name="Lipzen A."/>
            <person name="Amirebrahimi M."/>
            <person name="Yan J."/>
            <person name="Adam C."/>
            <person name="Keymanesh K."/>
            <person name="Ng V."/>
            <person name="Louie K."/>
            <person name="Northen T."/>
            <person name="Drula E."/>
            <person name="Henrissat B."/>
            <person name="Hsieh H.M."/>
            <person name="Youens-Clark K."/>
            <person name="Lutzoni F."/>
            <person name="Miadlikowska J."/>
            <person name="Eastwood D.C."/>
            <person name="Hamelin R.C."/>
            <person name="Grigoriev I.V."/>
            <person name="U'Ren J.M."/>
        </authorList>
    </citation>
    <scope>NUCLEOTIDE SEQUENCE [LARGE SCALE GENOMIC DNA]</scope>
    <source>
        <strain evidence="1 2">CBS 119005</strain>
    </source>
</reference>
<sequence>MSQPIVNVSNPGENLARLSDILIDALIELPSDKIESLITLVKAIYNLPEPDMADREESKRPAHGKLWRGLPDFGHLYADIHQSINQLARLSKRTPPNAVDYGNITLGRRGRQ</sequence>
<comment type="caution">
    <text evidence="1">The sequence shown here is derived from an EMBL/GenBank/DDBJ whole genome shotgun (WGS) entry which is preliminary data.</text>
</comment>
<dbReference type="EMBL" id="MU393596">
    <property type="protein sequence ID" value="KAI4860190.1"/>
    <property type="molecule type" value="Genomic_DNA"/>
</dbReference>
<protein>
    <submittedName>
        <fullName evidence="1">Uncharacterized protein</fullName>
    </submittedName>
</protein>
<keyword evidence="2" id="KW-1185">Reference proteome</keyword>
<proteinExistence type="predicted"/>
<gene>
    <name evidence="1" type="ORF">F4820DRAFT_437557</name>
</gene>